<feature type="transmembrane region" description="Helical" evidence="1">
    <location>
        <begin position="252"/>
        <end position="274"/>
    </location>
</feature>
<dbReference type="RefSeq" id="WP_148085744.1">
    <property type="nucleotide sequence ID" value="NZ_RKHY01000001.1"/>
</dbReference>
<gene>
    <name evidence="2" type="ORF">EDD35_6421</name>
</gene>
<feature type="transmembrane region" description="Helical" evidence="1">
    <location>
        <begin position="124"/>
        <end position="157"/>
    </location>
</feature>
<dbReference type="Proteomes" id="UP000274843">
    <property type="component" value="Unassembled WGS sequence"/>
</dbReference>
<evidence type="ECO:0000313" key="2">
    <source>
        <dbReference type="EMBL" id="ROS43998.1"/>
    </source>
</evidence>
<dbReference type="GeneID" id="301847687"/>
<feature type="transmembrane region" description="Helical" evidence="1">
    <location>
        <begin position="332"/>
        <end position="352"/>
    </location>
</feature>
<evidence type="ECO:0000256" key="1">
    <source>
        <dbReference type="SAM" id="Phobius"/>
    </source>
</evidence>
<protein>
    <submittedName>
        <fullName evidence="2">Uncharacterized protein</fullName>
    </submittedName>
</protein>
<feature type="transmembrane region" description="Helical" evidence="1">
    <location>
        <begin position="91"/>
        <end position="112"/>
    </location>
</feature>
<keyword evidence="1" id="KW-0812">Transmembrane</keyword>
<sequence>MLTAQAAPRRPSLPRRGASSHVALLAVVSAATFWLVHSSIIDDSYITLSYARNLGLHGHWGLIAEQTSNTATSPLNVLILGALTAVLRHPVWALGVLFVLANVVLGTALRRVTRVLSLPAWGAVAAWLVVLLNPLLLSAVGLEVTLTAAVLALLLMAAVEARAAAFGVCAGLAVLTRLDLAIIVVVLFVGSRSLWRSWWKAAAAAVMVAGPWFVFSWLVLGSFVPDTLLIKTQQRSWGGYQFGEGPLLLLRFYPAAIVLAFLPAVLGVLALAVWARRRAQLALAAALGLAGILHYLAYTLLGVPPYHWYYAPSLICLSLFAVLAVSALARGLALPVGLLVVCQLGFVLQHGLPWQRAAVTTNWASPAQYATAGREIKALVGDEPVRLEGEIGAIAYFCECTVLDQFSDRTQLVSAIDAVTAQAGPVKRWLLRLNYHFLDRTPAPLTPHYILRDVATPPAGAPAWPATSPWHGPGAPPDGYYTLLPA</sequence>
<comment type="caution">
    <text evidence="2">The sequence shown here is derived from an EMBL/GenBank/DDBJ whole genome shotgun (WGS) entry which is preliminary data.</text>
</comment>
<feature type="transmembrane region" description="Helical" evidence="1">
    <location>
        <begin position="281"/>
        <end position="301"/>
    </location>
</feature>
<dbReference type="AlphaFoldDB" id="A0A3N2H508"/>
<keyword evidence="3" id="KW-1185">Reference proteome</keyword>
<keyword evidence="1" id="KW-1133">Transmembrane helix</keyword>
<evidence type="ECO:0000313" key="3">
    <source>
        <dbReference type="Proteomes" id="UP000274843"/>
    </source>
</evidence>
<proteinExistence type="predicted"/>
<feature type="transmembrane region" description="Helical" evidence="1">
    <location>
        <begin position="307"/>
        <end position="325"/>
    </location>
</feature>
<name>A0A3N2H508_9PSEU</name>
<reference evidence="2 3" key="1">
    <citation type="submission" date="2018-11" db="EMBL/GenBank/DDBJ databases">
        <title>Sequencing the genomes of 1000 actinobacteria strains.</title>
        <authorList>
            <person name="Klenk H.-P."/>
        </authorList>
    </citation>
    <scope>NUCLEOTIDE SEQUENCE [LARGE SCALE GENOMIC DNA]</scope>
    <source>
        <strain evidence="2 3">DSM 44348</strain>
    </source>
</reference>
<feature type="transmembrane region" description="Helical" evidence="1">
    <location>
        <begin position="163"/>
        <end position="189"/>
    </location>
</feature>
<organism evidence="2 3">
    <name type="scientific">Amycolatopsis thermoflava</name>
    <dbReference type="NCBI Taxonomy" id="84480"/>
    <lineage>
        <taxon>Bacteria</taxon>
        <taxon>Bacillati</taxon>
        <taxon>Actinomycetota</taxon>
        <taxon>Actinomycetes</taxon>
        <taxon>Pseudonocardiales</taxon>
        <taxon>Pseudonocardiaceae</taxon>
        <taxon>Amycolatopsis</taxon>
        <taxon>Amycolatopsis methanolica group</taxon>
    </lineage>
</organism>
<keyword evidence="1" id="KW-0472">Membrane</keyword>
<feature type="transmembrane region" description="Helical" evidence="1">
    <location>
        <begin position="201"/>
        <end position="220"/>
    </location>
</feature>
<accession>A0A3N2H508</accession>
<dbReference type="EMBL" id="RKHY01000001">
    <property type="protein sequence ID" value="ROS43998.1"/>
    <property type="molecule type" value="Genomic_DNA"/>
</dbReference>